<dbReference type="InterPro" id="IPR007259">
    <property type="entry name" value="GCP"/>
</dbReference>
<dbReference type="Gene3D" id="1.20.120.1900">
    <property type="entry name" value="Gamma-tubulin complex, C-terminal domain"/>
    <property type="match status" value="1"/>
</dbReference>
<dbReference type="Proteomes" id="UP001465755">
    <property type="component" value="Unassembled WGS sequence"/>
</dbReference>
<comment type="subcellular location">
    <subcellularLocation>
        <location evidence="5">Cytoplasm</location>
        <location evidence="5">Cytoskeleton</location>
        <location evidence="5">Microtubule organizing center</location>
    </subcellularLocation>
</comment>
<feature type="compositionally biased region" description="Polar residues" evidence="6">
    <location>
        <begin position="393"/>
        <end position="402"/>
    </location>
</feature>
<sequence>MRSPGGSADAEHRIVDTALLVLQGYSRPAKGLQHLQISLSTSGFSGYKNVLRDFLISGQQRRLLERFAEDGTTNAGDAVLQAFSIELRAMLWQMNAQLASLATISSKACQENSEPSGARVATSDHFSLLQLLHHTDAIRNDVARLAGMCGLITPELGALVSRSAAATGENEMSAQPGPQELPGFLEDIRMQWQVAGQQGLPTRHLPGLAVMPSLDELLQMALRQQRYIQAMEEVVDDALAISAPAVRELAGEHALRLQHMMQEREAHRLEQARQVHAAQQQILHEQTEAIADKQSKQLQDKADAVREVREAQQAAAAAEAADETAAKVALAEAGQMALADAEKQGQLLDWRMQRLQLSSSRADLLRETQAREQAELAALPLTKLQQRTLTQLNGQHINSAPSSPMLRKAPVKRTRPGPTDSGAHSSTTPSTAAPDAVAAPVAMVLQAHVHCPISVLYHCTSRLCLGLLWGALGLGDLLSAYHLVACMGAGDFADALAHRLLSHPAASAAHLQAALDASLQESCAPASNSFVRGFKLSAMVDKALTVSQDQLPDATQPDGLPAAAFDLDVFEHLQLTCQGPDAVMAAISQPAQQHYSVIFKQLLRIRATASLLDQLWKDLSTAPQLLVPPTKGSAARHPADGSGRKGAKVAALMGARHKAAHIVQALQAHMYACLDADGWTAKSAVLKDQIEDLQQLRSNPHSPQYSLAAVQCNAIIAEGNGRTATRQL</sequence>
<dbReference type="GO" id="GO:0000922">
    <property type="term" value="C:spindle pole"/>
    <property type="evidence" value="ECO:0007669"/>
    <property type="project" value="InterPro"/>
</dbReference>
<dbReference type="InterPro" id="IPR040457">
    <property type="entry name" value="GCP_C"/>
</dbReference>
<dbReference type="GO" id="GO:0005874">
    <property type="term" value="C:microtubule"/>
    <property type="evidence" value="ECO:0007669"/>
    <property type="project" value="UniProtKB-KW"/>
</dbReference>
<dbReference type="GO" id="GO:0000930">
    <property type="term" value="C:gamma-tubulin complex"/>
    <property type="evidence" value="ECO:0007669"/>
    <property type="project" value="TreeGrafter"/>
</dbReference>
<evidence type="ECO:0000256" key="2">
    <source>
        <dbReference type="ARBA" id="ARBA00022490"/>
    </source>
</evidence>
<keyword evidence="4 5" id="KW-0206">Cytoskeleton</keyword>
<dbReference type="GO" id="GO:0043015">
    <property type="term" value="F:gamma-tubulin binding"/>
    <property type="evidence" value="ECO:0007669"/>
    <property type="project" value="InterPro"/>
</dbReference>
<keyword evidence="2 5" id="KW-0963">Cytoplasm</keyword>
<dbReference type="GO" id="GO:0051225">
    <property type="term" value="P:spindle assembly"/>
    <property type="evidence" value="ECO:0007669"/>
    <property type="project" value="TreeGrafter"/>
</dbReference>
<evidence type="ECO:0000256" key="4">
    <source>
        <dbReference type="ARBA" id="ARBA00023212"/>
    </source>
</evidence>
<evidence type="ECO:0000259" key="7">
    <source>
        <dbReference type="Pfam" id="PF04130"/>
    </source>
</evidence>
<comment type="function">
    <text evidence="5">Component of the gamma-tubulin ring complex (gTuRC) which mediates microtubule nucleation.</text>
</comment>
<dbReference type="GO" id="GO:0051011">
    <property type="term" value="F:microtubule minus-end binding"/>
    <property type="evidence" value="ECO:0007669"/>
    <property type="project" value="TreeGrafter"/>
</dbReference>
<dbReference type="GO" id="GO:0031122">
    <property type="term" value="P:cytoplasmic microtubule organization"/>
    <property type="evidence" value="ECO:0007669"/>
    <property type="project" value="TreeGrafter"/>
</dbReference>
<gene>
    <name evidence="8" type="ORF">WJX73_001443</name>
</gene>
<feature type="compositionally biased region" description="Low complexity" evidence="6">
    <location>
        <begin position="423"/>
        <end position="433"/>
    </location>
</feature>
<dbReference type="GO" id="GO:0000278">
    <property type="term" value="P:mitotic cell cycle"/>
    <property type="evidence" value="ECO:0007669"/>
    <property type="project" value="TreeGrafter"/>
</dbReference>
<comment type="similarity">
    <text evidence="1 5">Belongs to the TUBGCP family.</text>
</comment>
<evidence type="ECO:0000256" key="5">
    <source>
        <dbReference type="RuleBase" id="RU363050"/>
    </source>
</evidence>
<dbReference type="AlphaFoldDB" id="A0AAW1P0C0"/>
<feature type="region of interest" description="Disordered" evidence="6">
    <location>
        <begin position="393"/>
        <end position="433"/>
    </location>
</feature>
<dbReference type="Pfam" id="PF04130">
    <property type="entry name" value="GCP_C_terminal"/>
    <property type="match status" value="1"/>
</dbReference>
<dbReference type="InterPro" id="IPR042241">
    <property type="entry name" value="GCP_C_sf"/>
</dbReference>
<name>A0AAW1P0C0_9CHLO</name>
<dbReference type="GO" id="GO:0007020">
    <property type="term" value="P:microtubule nucleation"/>
    <property type="evidence" value="ECO:0007669"/>
    <property type="project" value="InterPro"/>
</dbReference>
<reference evidence="8 9" key="1">
    <citation type="journal article" date="2024" name="Nat. Commun.">
        <title>Phylogenomics reveals the evolutionary origins of lichenization in chlorophyte algae.</title>
        <authorList>
            <person name="Puginier C."/>
            <person name="Libourel C."/>
            <person name="Otte J."/>
            <person name="Skaloud P."/>
            <person name="Haon M."/>
            <person name="Grisel S."/>
            <person name="Petersen M."/>
            <person name="Berrin J.G."/>
            <person name="Delaux P.M."/>
            <person name="Dal Grande F."/>
            <person name="Keller J."/>
        </authorList>
    </citation>
    <scope>NUCLEOTIDE SEQUENCE [LARGE SCALE GENOMIC DNA]</scope>
    <source>
        <strain evidence="8 9">SAG 2036</strain>
    </source>
</reference>
<dbReference type="EMBL" id="JALJOQ010000075">
    <property type="protein sequence ID" value="KAK9801852.1"/>
    <property type="molecule type" value="Genomic_DNA"/>
</dbReference>
<organism evidence="8 9">
    <name type="scientific">Symbiochloris irregularis</name>
    <dbReference type="NCBI Taxonomy" id="706552"/>
    <lineage>
        <taxon>Eukaryota</taxon>
        <taxon>Viridiplantae</taxon>
        <taxon>Chlorophyta</taxon>
        <taxon>core chlorophytes</taxon>
        <taxon>Trebouxiophyceae</taxon>
        <taxon>Trebouxiales</taxon>
        <taxon>Trebouxiaceae</taxon>
        <taxon>Symbiochloris</taxon>
    </lineage>
</organism>
<dbReference type="GO" id="GO:0051321">
    <property type="term" value="P:meiotic cell cycle"/>
    <property type="evidence" value="ECO:0007669"/>
    <property type="project" value="TreeGrafter"/>
</dbReference>
<dbReference type="PANTHER" id="PTHR19302">
    <property type="entry name" value="GAMMA TUBULIN COMPLEX PROTEIN"/>
    <property type="match status" value="1"/>
</dbReference>
<keyword evidence="9" id="KW-1185">Reference proteome</keyword>
<evidence type="ECO:0000256" key="3">
    <source>
        <dbReference type="ARBA" id="ARBA00022701"/>
    </source>
</evidence>
<proteinExistence type="inferred from homology"/>
<comment type="caution">
    <text evidence="8">The sequence shown here is derived from an EMBL/GenBank/DDBJ whole genome shotgun (WGS) entry which is preliminary data.</text>
</comment>
<evidence type="ECO:0000313" key="9">
    <source>
        <dbReference type="Proteomes" id="UP001465755"/>
    </source>
</evidence>
<protein>
    <recommendedName>
        <fullName evidence="5">Gamma-tubulin complex component</fullName>
    </recommendedName>
</protein>
<evidence type="ECO:0000256" key="1">
    <source>
        <dbReference type="ARBA" id="ARBA00010337"/>
    </source>
</evidence>
<evidence type="ECO:0000313" key="8">
    <source>
        <dbReference type="EMBL" id="KAK9801852.1"/>
    </source>
</evidence>
<keyword evidence="3 5" id="KW-0493">Microtubule</keyword>
<accession>A0AAW1P0C0</accession>
<feature type="domain" description="Gamma tubulin complex component C-terminal" evidence="7">
    <location>
        <begin position="485"/>
        <end position="698"/>
    </location>
</feature>
<evidence type="ECO:0000256" key="6">
    <source>
        <dbReference type="SAM" id="MobiDB-lite"/>
    </source>
</evidence>